<gene>
    <name evidence="1" type="ORF">GCM10023315_05400</name>
</gene>
<sequence length="69" mass="8191">MTFSNNAPRNFFCGLLPLFFNLNFNAQTKRSKSSVLVNHFNYDNLKNRLGYNFKVTRKSKNIRIKFIKI</sequence>
<organism evidence="1 2">
    <name type="scientific">Algibacter aquimarinus</name>
    <dbReference type="NCBI Taxonomy" id="1136748"/>
    <lineage>
        <taxon>Bacteria</taxon>
        <taxon>Pseudomonadati</taxon>
        <taxon>Bacteroidota</taxon>
        <taxon>Flavobacteriia</taxon>
        <taxon>Flavobacteriales</taxon>
        <taxon>Flavobacteriaceae</taxon>
        <taxon>Algibacter</taxon>
    </lineage>
</organism>
<evidence type="ECO:0000313" key="2">
    <source>
        <dbReference type="Proteomes" id="UP001501692"/>
    </source>
</evidence>
<comment type="caution">
    <text evidence="1">The sequence shown here is derived from an EMBL/GenBank/DDBJ whole genome shotgun (WGS) entry which is preliminary data.</text>
</comment>
<accession>A0ABP9H2T0</accession>
<dbReference type="EMBL" id="BAABJK010000003">
    <property type="protein sequence ID" value="GAA4960359.1"/>
    <property type="molecule type" value="Genomic_DNA"/>
</dbReference>
<protein>
    <submittedName>
        <fullName evidence="1">Uncharacterized protein</fullName>
    </submittedName>
</protein>
<dbReference type="Proteomes" id="UP001501692">
    <property type="component" value="Unassembled WGS sequence"/>
</dbReference>
<reference evidence="2" key="1">
    <citation type="journal article" date="2019" name="Int. J. Syst. Evol. Microbiol.">
        <title>The Global Catalogue of Microorganisms (GCM) 10K type strain sequencing project: providing services to taxonomists for standard genome sequencing and annotation.</title>
        <authorList>
            <consortium name="The Broad Institute Genomics Platform"/>
            <consortium name="The Broad Institute Genome Sequencing Center for Infectious Disease"/>
            <person name="Wu L."/>
            <person name="Ma J."/>
        </authorList>
    </citation>
    <scope>NUCLEOTIDE SEQUENCE [LARGE SCALE GENOMIC DNA]</scope>
    <source>
        <strain evidence="2">JCM 18287</strain>
    </source>
</reference>
<evidence type="ECO:0000313" key="1">
    <source>
        <dbReference type="EMBL" id="GAA4960359.1"/>
    </source>
</evidence>
<proteinExistence type="predicted"/>
<name>A0ABP9H2T0_9FLAO</name>
<keyword evidence="2" id="KW-1185">Reference proteome</keyword>